<accession>A0A4U8TA00</accession>
<dbReference type="Pfam" id="PF00550">
    <property type="entry name" value="PP-binding"/>
    <property type="match status" value="1"/>
</dbReference>
<sequence>MTTQTFLTHLADAMQRDEPLSAQMRLDSIEEWDSLAVVSLIALFHSLFGMQISGNDLAKCECISDIIALAGAHIEA</sequence>
<reference evidence="2 3" key="1">
    <citation type="journal article" date="2014" name="Genome Announc.">
        <title>Draft genome sequences of eight enterohepatic helicobacter species isolated from both laboratory and wild rodents.</title>
        <authorList>
            <person name="Sheh A."/>
            <person name="Shen Z."/>
            <person name="Fox J.G."/>
        </authorList>
    </citation>
    <scope>NUCLEOTIDE SEQUENCE [LARGE SCALE GENOMIC DNA]</scope>
    <source>
        <strain evidence="2 3">MIT 09-6949</strain>
    </source>
</reference>
<dbReference type="InterPro" id="IPR009081">
    <property type="entry name" value="PP-bd_ACP"/>
</dbReference>
<feature type="domain" description="Carrier" evidence="1">
    <location>
        <begin position="7"/>
        <end position="69"/>
    </location>
</feature>
<comment type="caution">
    <text evidence="2">The sequence shown here is derived from an EMBL/GenBank/DDBJ whole genome shotgun (WGS) entry which is preliminary data.</text>
</comment>
<evidence type="ECO:0000259" key="1">
    <source>
        <dbReference type="Pfam" id="PF00550"/>
    </source>
</evidence>
<evidence type="ECO:0000313" key="2">
    <source>
        <dbReference type="EMBL" id="TLD96493.1"/>
    </source>
</evidence>
<name>A0A4U8TA00_9HELI</name>
<protein>
    <submittedName>
        <fullName evidence="2">Acyl carrier protein</fullName>
    </submittedName>
</protein>
<dbReference type="RefSeq" id="WP_034355873.1">
    <property type="nucleotide sequence ID" value="NZ_JRPR02000003.1"/>
</dbReference>
<dbReference type="OrthoDB" id="5326543at2"/>
<dbReference type="Proteomes" id="UP000029733">
    <property type="component" value="Unassembled WGS sequence"/>
</dbReference>
<proteinExistence type="predicted"/>
<gene>
    <name evidence="2" type="ORF">LS71_005335</name>
</gene>
<evidence type="ECO:0000313" key="3">
    <source>
        <dbReference type="Proteomes" id="UP000029733"/>
    </source>
</evidence>
<dbReference type="InterPro" id="IPR036736">
    <property type="entry name" value="ACP-like_sf"/>
</dbReference>
<dbReference type="SUPFAM" id="SSF47336">
    <property type="entry name" value="ACP-like"/>
    <property type="match status" value="1"/>
</dbReference>
<keyword evidence="3" id="KW-1185">Reference proteome</keyword>
<dbReference type="Gene3D" id="1.10.1200.10">
    <property type="entry name" value="ACP-like"/>
    <property type="match status" value="1"/>
</dbReference>
<dbReference type="AlphaFoldDB" id="A0A4U8TA00"/>
<dbReference type="STRING" id="1677920.LS71_07280"/>
<organism evidence="2 3">
    <name type="scientific">Helicobacter jaachi</name>
    <dbReference type="NCBI Taxonomy" id="1677920"/>
    <lineage>
        <taxon>Bacteria</taxon>
        <taxon>Pseudomonadati</taxon>
        <taxon>Campylobacterota</taxon>
        <taxon>Epsilonproteobacteria</taxon>
        <taxon>Campylobacterales</taxon>
        <taxon>Helicobacteraceae</taxon>
        <taxon>Helicobacter</taxon>
    </lineage>
</organism>
<dbReference type="EMBL" id="JRPR02000003">
    <property type="protein sequence ID" value="TLD96493.1"/>
    <property type="molecule type" value="Genomic_DNA"/>
</dbReference>